<dbReference type="InterPro" id="IPR036388">
    <property type="entry name" value="WH-like_DNA-bd_sf"/>
</dbReference>
<keyword evidence="3" id="KW-0859">Xylose metabolism</keyword>
<gene>
    <name evidence="4" type="ORF">OCV88_05655</name>
</gene>
<proteinExistence type="inferred from homology"/>
<dbReference type="SUPFAM" id="SSF53067">
    <property type="entry name" value="Actin-like ATPase domain"/>
    <property type="match status" value="1"/>
</dbReference>
<reference evidence="4 5" key="1">
    <citation type="journal article" date="2021" name="ISME Commun">
        <title>Automated analysis of genomic sequences facilitates high-throughput and comprehensive description of bacteria.</title>
        <authorList>
            <person name="Hitch T.C.A."/>
        </authorList>
    </citation>
    <scope>NUCLEOTIDE SEQUENCE [LARGE SCALE GENOMIC DNA]</scope>
    <source>
        <strain evidence="4 5">Sanger_109</strain>
    </source>
</reference>
<dbReference type="EMBL" id="JAOQJQ010000002">
    <property type="protein sequence ID" value="MCU6761825.1"/>
    <property type="molecule type" value="Genomic_DNA"/>
</dbReference>
<dbReference type="Proteomes" id="UP001652442">
    <property type="component" value="Unassembled WGS sequence"/>
</dbReference>
<dbReference type="Pfam" id="PF00480">
    <property type="entry name" value="ROK"/>
    <property type="match status" value="1"/>
</dbReference>
<keyword evidence="3" id="KW-0119">Carbohydrate metabolism</keyword>
<sequence length="391" mass="43083">MQTGSNELIRDINSRLVLETILQNGSISRADISKKLGLTRATISAITEDLNQQNLICEAGSAASSQGRKAILFQIRQEQAFHICINLTQNIIAIMCADLLGSHQEFFEYPAAASRDKILPALISYIENALKSFRGPGRLARICIAVHGTVYRNEITFCPYSPYENLPFSDVLSNRFHVPVLLENEANLCALGEHTFCSHKSSMIMVSIHSGIGVGIMIQDQLFLGYNGKAGEFGHSIVQRNGRPCPCGNRGCLEQYASEQAVVQDYCDLAGLASSSVENFISACLDGSPKALEILYQFEEFMVICINNLLNLFNPEVIVLNCRITSQIPDCIKRISLGLKTRMKEHCTLLPSMLQDKAVLLGGICLCTKDYLGIQRLDLTGHYTKKEGPGI</sequence>
<evidence type="ECO:0000313" key="4">
    <source>
        <dbReference type="EMBL" id="MCU6761825.1"/>
    </source>
</evidence>
<dbReference type="RefSeq" id="WP_158424607.1">
    <property type="nucleotide sequence ID" value="NZ_JAOQJQ010000002.1"/>
</dbReference>
<keyword evidence="5" id="KW-1185">Reference proteome</keyword>
<dbReference type="InterPro" id="IPR043129">
    <property type="entry name" value="ATPase_NBD"/>
</dbReference>
<accession>A0ABT2THZ8</accession>
<dbReference type="InterPro" id="IPR049874">
    <property type="entry name" value="ROK_cs"/>
</dbReference>
<evidence type="ECO:0000256" key="1">
    <source>
        <dbReference type="ARBA" id="ARBA00002486"/>
    </source>
</evidence>
<dbReference type="InterPro" id="IPR036390">
    <property type="entry name" value="WH_DNA-bd_sf"/>
</dbReference>
<evidence type="ECO:0000313" key="5">
    <source>
        <dbReference type="Proteomes" id="UP001652442"/>
    </source>
</evidence>
<dbReference type="PANTHER" id="PTHR18964:SF149">
    <property type="entry name" value="BIFUNCTIONAL UDP-N-ACETYLGLUCOSAMINE 2-EPIMERASE_N-ACETYLMANNOSAMINE KINASE"/>
    <property type="match status" value="1"/>
</dbReference>
<comment type="similarity">
    <text evidence="2">Belongs to the ROK (NagC/XylR) family.</text>
</comment>
<name>A0ABT2THZ8_9FIRM</name>
<dbReference type="Gene3D" id="3.30.420.40">
    <property type="match status" value="2"/>
</dbReference>
<dbReference type="Pfam" id="PF13412">
    <property type="entry name" value="HTH_24"/>
    <property type="match status" value="1"/>
</dbReference>
<evidence type="ECO:0000256" key="3">
    <source>
        <dbReference type="ARBA" id="ARBA00022629"/>
    </source>
</evidence>
<dbReference type="PROSITE" id="PS01125">
    <property type="entry name" value="ROK"/>
    <property type="match status" value="1"/>
</dbReference>
<dbReference type="Gene3D" id="1.10.10.10">
    <property type="entry name" value="Winged helix-like DNA-binding domain superfamily/Winged helix DNA-binding domain"/>
    <property type="match status" value="1"/>
</dbReference>
<evidence type="ECO:0000256" key="2">
    <source>
        <dbReference type="ARBA" id="ARBA00006479"/>
    </source>
</evidence>
<protein>
    <submittedName>
        <fullName evidence="4">ROK family transcriptional regulator</fullName>
    </submittedName>
</protein>
<dbReference type="InterPro" id="IPR000600">
    <property type="entry name" value="ROK"/>
</dbReference>
<dbReference type="SUPFAM" id="SSF46785">
    <property type="entry name" value="Winged helix' DNA-binding domain"/>
    <property type="match status" value="1"/>
</dbReference>
<organism evidence="4 5">
    <name type="scientific">Brotonthovivens ammoniilytica</name>
    <dbReference type="NCBI Taxonomy" id="2981725"/>
    <lineage>
        <taxon>Bacteria</taxon>
        <taxon>Bacillati</taxon>
        <taxon>Bacillota</taxon>
        <taxon>Clostridia</taxon>
        <taxon>Lachnospirales</taxon>
        <taxon>Lachnospiraceae</taxon>
        <taxon>Brotonthovivens</taxon>
    </lineage>
</organism>
<comment type="caution">
    <text evidence="4">The sequence shown here is derived from an EMBL/GenBank/DDBJ whole genome shotgun (WGS) entry which is preliminary data.</text>
</comment>
<comment type="function">
    <text evidence="1">Transcriptional repressor of xylose-utilizing enzymes.</text>
</comment>
<dbReference type="PANTHER" id="PTHR18964">
    <property type="entry name" value="ROK (REPRESSOR, ORF, KINASE) FAMILY"/>
    <property type="match status" value="1"/>
</dbReference>